<name>A0A8J6TGW0_9CHLR</name>
<accession>A0A8J6TGW0</accession>
<organism evidence="2 3">
    <name type="scientific">Candidatus Desulfolinea nitratireducens</name>
    <dbReference type="NCBI Taxonomy" id="2841698"/>
    <lineage>
        <taxon>Bacteria</taxon>
        <taxon>Bacillati</taxon>
        <taxon>Chloroflexota</taxon>
        <taxon>Anaerolineae</taxon>
        <taxon>Anaerolineales</taxon>
        <taxon>Anaerolineales incertae sedis</taxon>
        <taxon>Candidatus Desulfolinea</taxon>
    </lineage>
</organism>
<dbReference type="EMBL" id="JACNJN010000030">
    <property type="protein sequence ID" value="MBC8333900.1"/>
    <property type="molecule type" value="Genomic_DNA"/>
</dbReference>
<evidence type="ECO:0000313" key="3">
    <source>
        <dbReference type="Proteomes" id="UP000614469"/>
    </source>
</evidence>
<gene>
    <name evidence="2" type="primary">vanZ</name>
    <name evidence="2" type="ORF">H8E29_01425</name>
</gene>
<dbReference type="Proteomes" id="UP000614469">
    <property type="component" value="Unassembled WGS sequence"/>
</dbReference>
<feature type="transmembrane region" description="Helical" evidence="1">
    <location>
        <begin position="99"/>
        <end position="118"/>
    </location>
</feature>
<feature type="transmembrane region" description="Helical" evidence="1">
    <location>
        <begin position="42"/>
        <end position="59"/>
    </location>
</feature>
<dbReference type="NCBIfam" id="NF037970">
    <property type="entry name" value="vanZ_1"/>
    <property type="match status" value="1"/>
</dbReference>
<protein>
    <submittedName>
        <fullName evidence="2">VanZ family protein</fullName>
    </submittedName>
</protein>
<feature type="transmembrane region" description="Helical" evidence="1">
    <location>
        <begin position="71"/>
        <end position="93"/>
    </location>
</feature>
<proteinExistence type="predicted"/>
<keyword evidence="1" id="KW-0812">Transmembrane</keyword>
<evidence type="ECO:0000313" key="2">
    <source>
        <dbReference type="EMBL" id="MBC8333900.1"/>
    </source>
</evidence>
<evidence type="ECO:0000256" key="1">
    <source>
        <dbReference type="SAM" id="Phobius"/>
    </source>
</evidence>
<dbReference type="AlphaFoldDB" id="A0A8J6TGW0"/>
<comment type="caution">
    <text evidence="2">The sequence shown here is derived from an EMBL/GenBank/DDBJ whole genome shotgun (WGS) entry which is preliminary data.</text>
</comment>
<keyword evidence="1" id="KW-0472">Membrane</keyword>
<keyword evidence="1" id="KW-1133">Transmembrane helix</keyword>
<reference evidence="2 3" key="1">
    <citation type="submission" date="2020-08" db="EMBL/GenBank/DDBJ databases">
        <title>Bridging the membrane lipid divide: bacteria of the FCB group superphylum have the potential to synthesize archaeal ether lipids.</title>
        <authorList>
            <person name="Villanueva L."/>
            <person name="Von Meijenfeldt F.A.B."/>
            <person name="Westbye A.B."/>
            <person name="Yadav S."/>
            <person name="Hopmans E.C."/>
            <person name="Dutilh B.E."/>
            <person name="Sinninghe Damste J.S."/>
        </authorList>
    </citation>
    <scope>NUCLEOTIDE SEQUENCE [LARGE SCALE GENOMIC DNA]</scope>
    <source>
        <strain evidence="2">NIOZ-UU36</strain>
    </source>
</reference>
<sequence>MRKNWPTFLTVIMALLIVILANGGNLPRSITRIYDFPYGDKAGHFLIMGLLCFFLNRTALASFPGSRPATLIWRVSLILAFVVTLEELSQQYIPRRTFSLIDLAFSYAGIAFFGWLVARKNRPAKTPR</sequence>